<dbReference type="AlphaFoldDB" id="S8DJX1"/>
<keyword evidence="5" id="KW-0456">Lyase</keyword>
<proteinExistence type="inferred from homology"/>
<dbReference type="GO" id="GO:0010333">
    <property type="term" value="F:terpene synthase activity"/>
    <property type="evidence" value="ECO:0007669"/>
    <property type="project" value="InterPro"/>
</dbReference>
<evidence type="ECO:0000313" key="7">
    <source>
        <dbReference type="EMBL" id="EPS63183.1"/>
    </source>
</evidence>
<organism evidence="7 8">
    <name type="scientific">Genlisea aurea</name>
    <dbReference type="NCBI Taxonomy" id="192259"/>
    <lineage>
        <taxon>Eukaryota</taxon>
        <taxon>Viridiplantae</taxon>
        <taxon>Streptophyta</taxon>
        <taxon>Embryophyta</taxon>
        <taxon>Tracheophyta</taxon>
        <taxon>Spermatophyta</taxon>
        <taxon>Magnoliopsida</taxon>
        <taxon>eudicotyledons</taxon>
        <taxon>Gunneridae</taxon>
        <taxon>Pentapetalae</taxon>
        <taxon>asterids</taxon>
        <taxon>lamiids</taxon>
        <taxon>Lamiales</taxon>
        <taxon>Lentibulariaceae</taxon>
        <taxon>Genlisea</taxon>
    </lineage>
</organism>
<evidence type="ECO:0000256" key="2">
    <source>
        <dbReference type="ARBA" id="ARBA00006333"/>
    </source>
</evidence>
<dbReference type="Pfam" id="PF03936">
    <property type="entry name" value="Terpene_synth_C"/>
    <property type="match status" value="1"/>
</dbReference>
<keyword evidence="4" id="KW-0460">Magnesium</keyword>
<comment type="cofactor">
    <cofactor evidence="1">
        <name>Mg(2+)</name>
        <dbReference type="ChEBI" id="CHEBI:18420"/>
    </cofactor>
</comment>
<sequence>TRILKTSYHSPNFATKEFLNLSHVDFNDCQEMHRNELNELQRWVVDNKLDDLKFARQKIVYCYFSAAASIFSPEMSDSRMSWAKNAYFTIVIDDLFDTEGSVEELEDLIHFVERWDVDIEAQCCSESVKIIFPALKGTICEVSEKAYAKQGRSVTDHVIQIWLDLLYAFKKEAEWRRENSTPSIDEYMANASTSFALGPIVLPALYLVGPKLSNETVHHHPEYRNLFRLMSNCGRLLNDIQSCEREMKEGKLNAVPLYSIEKKTTKEASIEQIRRLIEGHRRELMGMVMQKSAIPKPCKDVFFHMLKVLHLFYRKDD</sequence>
<evidence type="ECO:0000259" key="6">
    <source>
        <dbReference type="Pfam" id="PF03936"/>
    </source>
</evidence>
<dbReference type="GO" id="GO:0009507">
    <property type="term" value="C:chloroplast"/>
    <property type="evidence" value="ECO:0007669"/>
    <property type="project" value="TreeGrafter"/>
</dbReference>
<comment type="similarity">
    <text evidence="2">Belongs to the terpene synthase family.</text>
</comment>
<dbReference type="InterPro" id="IPR008949">
    <property type="entry name" value="Isoprenoid_synthase_dom_sf"/>
</dbReference>
<name>S8DJX1_9LAMI</name>
<dbReference type="InterPro" id="IPR050148">
    <property type="entry name" value="Terpene_synthase-like"/>
</dbReference>
<dbReference type="Gene3D" id="1.10.600.10">
    <property type="entry name" value="Farnesyl Diphosphate Synthase"/>
    <property type="match status" value="1"/>
</dbReference>
<evidence type="ECO:0000256" key="1">
    <source>
        <dbReference type="ARBA" id="ARBA00001946"/>
    </source>
</evidence>
<dbReference type="PANTHER" id="PTHR31739">
    <property type="entry name" value="ENT-COPALYL DIPHOSPHATE SYNTHASE, CHLOROPLASTIC"/>
    <property type="match status" value="1"/>
</dbReference>
<evidence type="ECO:0000313" key="8">
    <source>
        <dbReference type="Proteomes" id="UP000015453"/>
    </source>
</evidence>
<evidence type="ECO:0000256" key="4">
    <source>
        <dbReference type="ARBA" id="ARBA00022842"/>
    </source>
</evidence>
<accession>S8DJX1</accession>
<dbReference type="InterPro" id="IPR005630">
    <property type="entry name" value="Terpene_synthase_metal-bd"/>
</dbReference>
<dbReference type="FunFam" id="1.10.600.10:FF:000005">
    <property type="entry name" value="Ent-kaur-16-ene synthase, chloroplastic"/>
    <property type="match status" value="1"/>
</dbReference>
<evidence type="ECO:0000256" key="3">
    <source>
        <dbReference type="ARBA" id="ARBA00022723"/>
    </source>
</evidence>
<comment type="caution">
    <text evidence="7">The sequence shown here is derived from an EMBL/GenBank/DDBJ whole genome shotgun (WGS) entry which is preliminary data.</text>
</comment>
<dbReference type="PANTHER" id="PTHR31739:SF3">
    <property type="entry name" value="ENT-KAUR-16-ENE SYNTHASE, CHLOROPLASTIC"/>
    <property type="match status" value="1"/>
</dbReference>
<dbReference type="EMBL" id="AUSU01005645">
    <property type="protein sequence ID" value="EPS63183.1"/>
    <property type="molecule type" value="Genomic_DNA"/>
</dbReference>
<dbReference type="SUPFAM" id="SSF48576">
    <property type="entry name" value="Terpenoid synthases"/>
    <property type="match status" value="1"/>
</dbReference>
<reference evidence="7 8" key="1">
    <citation type="journal article" date="2013" name="BMC Genomics">
        <title>The miniature genome of a carnivorous plant Genlisea aurea contains a low number of genes and short non-coding sequences.</title>
        <authorList>
            <person name="Leushkin E.V."/>
            <person name="Sutormin R.A."/>
            <person name="Nabieva E.R."/>
            <person name="Penin A.A."/>
            <person name="Kondrashov A.S."/>
            <person name="Logacheva M.D."/>
        </authorList>
    </citation>
    <scope>NUCLEOTIDE SEQUENCE [LARGE SCALE GENOMIC DNA]</scope>
</reference>
<gene>
    <name evidence="7" type="ORF">M569_11604</name>
</gene>
<feature type="non-terminal residue" evidence="7">
    <location>
        <position position="1"/>
    </location>
</feature>
<dbReference type="GO" id="GO:0009686">
    <property type="term" value="P:gibberellin biosynthetic process"/>
    <property type="evidence" value="ECO:0007669"/>
    <property type="project" value="TreeGrafter"/>
</dbReference>
<feature type="domain" description="Terpene synthase metal-binding" evidence="6">
    <location>
        <begin position="48"/>
        <end position="282"/>
    </location>
</feature>
<keyword evidence="3" id="KW-0479">Metal-binding</keyword>
<protein>
    <submittedName>
        <fullName evidence="7">Ent-kaurene synthase</fullName>
    </submittedName>
</protein>
<dbReference type="OrthoDB" id="2343925at2759"/>
<dbReference type="GO" id="GO:0000287">
    <property type="term" value="F:magnesium ion binding"/>
    <property type="evidence" value="ECO:0007669"/>
    <property type="project" value="InterPro"/>
</dbReference>
<feature type="non-terminal residue" evidence="7">
    <location>
        <position position="317"/>
    </location>
</feature>
<evidence type="ECO:0000256" key="5">
    <source>
        <dbReference type="ARBA" id="ARBA00023239"/>
    </source>
</evidence>
<dbReference type="Proteomes" id="UP000015453">
    <property type="component" value="Unassembled WGS sequence"/>
</dbReference>
<keyword evidence="8" id="KW-1185">Reference proteome</keyword>